<evidence type="ECO:0000313" key="2">
    <source>
        <dbReference type="Proteomes" id="UP001139981"/>
    </source>
</evidence>
<comment type="caution">
    <text evidence="1">The sequence shown here is derived from an EMBL/GenBank/DDBJ whole genome shotgun (WGS) entry which is preliminary data.</text>
</comment>
<protein>
    <submittedName>
        <fullName evidence="1">RNA polymerase-associated protein rtf1</fullName>
    </submittedName>
</protein>
<reference evidence="1" key="1">
    <citation type="submission" date="2022-07" db="EMBL/GenBank/DDBJ databases">
        <title>Phylogenomic reconstructions and comparative analyses of Kickxellomycotina fungi.</title>
        <authorList>
            <person name="Reynolds N.K."/>
            <person name="Stajich J.E."/>
            <person name="Barry K."/>
            <person name="Grigoriev I.V."/>
            <person name="Crous P."/>
            <person name="Smith M.E."/>
        </authorList>
    </citation>
    <scope>NUCLEOTIDE SEQUENCE</scope>
    <source>
        <strain evidence="1">CBS 190363</strain>
    </source>
</reference>
<keyword evidence="2" id="KW-1185">Reference proteome</keyword>
<sequence>MSNLDKDILEKDILDLFDSDRDAGRSSERNHRESRSKSHHNSKRSRHGRYSRSPHRRSRRDDYSASENNGSEDMDTADDDEEIIDIGDEQAYSAPSNAIDSEDEPLDQWGEDLMGDQKDRRMLAAMNEVDRERILAERQDARDQLNEQREVRMKLKAGARVSGLDDASRATRSRRANRTSSGRAAGGSGSGAFSDLKRARERRRHGSPDNWTPSHSDDEEGGKDDRSVASLDEINTICLSRSKLEQWLLKPFFSDTIIGCFVRIVTLSRDSSGAEFSQYKMMQITDVVQGEGKDKPPYHLNKSLTDKYLTLRYGASEGDYSMETISNSLIKTEEFNNWTSALRADRVRSRVTTDAIQKKLQDMERAKNYKLSELELTQMIEERNRLRIIQHGGISVNPAHERSKLNQRRRQAVQDEDWEEIKKVDARFAELEKLTGLSAKRDGALNGLSSTTTTHKPLLAPSTSRYGSADGKGKQQPVRRNKLLSPGSNARPISLAALNASTRLADTTNRSGGGTTSFALVPEIKQQEISLRSKVTPGYTELMAANGGYDMSFITL</sequence>
<gene>
    <name evidence="1" type="primary">RTF1</name>
    <name evidence="1" type="ORF">IWW38_002737</name>
</gene>
<name>A0ACC1M334_9FUNG</name>
<dbReference type="EMBL" id="JANBVB010000479">
    <property type="protein sequence ID" value="KAJ2893921.1"/>
    <property type="molecule type" value="Genomic_DNA"/>
</dbReference>
<proteinExistence type="predicted"/>
<evidence type="ECO:0000313" key="1">
    <source>
        <dbReference type="EMBL" id="KAJ2893921.1"/>
    </source>
</evidence>
<organism evidence="1 2">
    <name type="scientific">Coemansia aciculifera</name>
    <dbReference type="NCBI Taxonomy" id="417176"/>
    <lineage>
        <taxon>Eukaryota</taxon>
        <taxon>Fungi</taxon>
        <taxon>Fungi incertae sedis</taxon>
        <taxon>Zoopagomycota</taxon>
        <taxon>Kickxellomycotina</taxon>
        <taxon>Kickxellomycetes</taxon>
        <taxon>Kickxellales</taxon>
        <taxon>Kickxellaceae</taxon>
        <taxon>Coemansia</taxon>
    </lineage>
</organism>
<accession>A0ACC1M334</accession>
<dbReference type="Proteomes" id="UP001139981">
    <property type="component" value="Unassembled WGS sequence"/>
</dbReference>